<feature type="coiled-coil region" evidence="6">
    <location>
        <begin position="103"/>
        <end position="199"/>
    </location>
</feature>
<evidence type="ECO:0000313" key="10">
    <source>
        <dbReference type="Proteomes" id="UP000198644"/>
    </source>
</evidence>
<keyword evidence="10" id="KW-1185">Reference proteome</keyword>
<evidence type="ECO:0000313" key="9">
    <source>
        <dbReference type="EMBL" id="SFR49234.1"/>
    </source>
</evidence>
<sequence>MASAVTLNGFYRITRHLLLPLLLLMMAAGVAEARTVYIDDTLYAPVRSGQGTQFRILHNGLRSGTPVELLERSEESGYSRIRTPAGIEGWIPSRYLTNQPIAADRLEAAKKELEETRSRLVELQSRMTEVAGERDQLSSREQRLEQKVEELSRELEQIRSVSANALNLDRRNRELQESNQKLRNEVEVLTAEVERLEGKKESDFMLLGAGLLILGMFLAVILPLLKPTKKNDTWA</sequence>
<dbReference type="Gene3D" id="1.10.287.1490">
    <property type="match status" value="1"/>
</dbReference>
<name>A0A1I6H462_9GAMM</name>
<dbReference type="Gene3D" id="2.30.30.40">
    <property type="entry name" value="SH3 Domains"/>
    <property type="match status" value="1"/>
</dbReference>
<feature type="transmembrane region" description="Helical" evidence="7">
    <location>
        <begin position="204"/>
        <end position="225"/>
    </location>
</feature>
<gene>
    <name evidence="9" type="ORF">SAMN05216203_0857</name>
</gene>
<feature type="domain" description="SH3b" evidence="8">
    <location>
        <begin position="31"/>
        <end position="100"/>
    </location>
</feature>
<evidence type="ECO:0000256" key="1">
    <source>
        <dbReference type="ARBA" id="ARBA00004167"/>
    </source>
</evidence>
<dbReference type="STRING" id="650891.SAMN05216203_0857"/>
<keyword evidence="3" id="KW-0732">Signal</keyword>
<dbReference type="Proteomes" id="UP000198644">
    <property type="component" value="Unassembled WGS sequence"/>
</dbReference>
<evidence type="ECO:0000256" key="5">
    <source>
        <dbReference type="ARBA" id="ARBA00023136"/>
    </source>
</evidence>
<evidence type="ECO:0000256" key="7">
    <source>
        <dbReference type="SAM" id="Phobius"/>
    </source>
</evidence>
<accession>A0A1I6H462</accession>
<dbReference type="InterPro" id="IPR016476">
    <property type="entry name" value="SH3_dom_pro"/>
</dbReference>
<dbReference type="NCBIfam" id="TIGR04211">
    <property type="entry name" value="SH3_and_anchor"/>
    <property type="match status" value="1"/>
</dbReference>
<evidence type="ECO:0000256" key="3">
    <source>
        <dbReference type="ARBA" id="ARBA00022729"/>
    </source>
</evidence>
<dbReference type="OrthoDB" id="9790951at2"/>
<dbReference type="SMART" id="SM00287">
    <property type="entry name" value="SH3b"/>
    <property type="match status" value="1"/>
</dbReference>
<dbReference type="PIRSF" id="PIRSF006158">
    <property type="entry name" value="UCP006158_SH3"/>
    <property type="match status" value="1"/>
</dbReference>
<keyword evidence="4 7" id="KW-1133">Transmembrane helix</keyword>
<keyword evidence="6" id="KW-0175">Coiled coil</keyword>
<evidence type="ECO:0000256" key="4">
    <source>
        <dbReference type="ARBA" id="ARBA00022989"/>
    </source>
</evidence>
<proteinExistence type="predicted"/>
<dbReference type="EMBL" id="FOYW01000001">
    <property type="protein sequence ID" value="SFR49234.1"/>
    <property type="molecule type" value="Genomic_DNA"/>
</dbReference>
<dbReference type="PROSITE" id="PS51781">
    <property type="entry name" value="SH3B"/>
    <property type="match status" value="1"/>
</dbReference>
<organism evidence="9 10">
    <name type="scientific">Marinobacter daqiaonensis</name>
    <dbReference type="NCBI Taxonomy" id="650891"/>
    <lineage>
        <taxon>Bacteria</taxon>
        <taxon>Pseudomonadati</taxon>
        <taxon>Pseudomonadota</taxon>
        <taxon>Gammaproteobacteria</taxon>
        <taxon>Pseudomonadales</taxon>
        <taxon>Marinobacteraceae</taxon>
        <taxon>Marinobacter</taxon>
    </lineage>
</organism>
<evidence type="ECO:0000256" key="6">
    <source>
        <dbReference type="SAM" id="Coils"/>
    </source>
</evidence>
<keyword evidence="5 7" id="KW-0472">Membrane</keyword>
<dbReference type="AlphaFoldDB" id="A0A1I6H462"/>
<dbReference type="RefSeq" id="WP_092009186.1">
    <property type="nucleotide sequence ID" value="NZ_FOYW01000001.1"/>
</dbReference>
<keyword evidence="2 7" id="KW-0812">Transmembrane</keyword>
<evidence type="ECO:0000256" key="2">
    <source>
        <dbReference type="ARBA" id="ARBA00022692"/>
    </source>
</evidence>
<dbReference type="GO" id="GO:0016020">
    <property type="term" value="C:membrane"/>
    <property type="evidence" value="ECO:0007669"/>
    <property type="project" value="UniProtKB-SubCell"/>
</dbReference>
<evidence type="ECO:0000259" key="8">
    <source>
        <dbReference type="PROSITE" id="PS51781"/>
    </source>
</evidence>
<comment type="subcellular location">
    <subcellularLocation>
        <location evidence="1">Membrane</location>
        <topology evidence="1">Single-pass membrane protein</topology>
    </subcellularLocation>
</comment>
<protein>
    <submittedName>
        <fullName evidence="9">SH3 domain protein</fullName>
    </submittedName>
</protein>
<dbReference type="InterPro" id="IPR003646">
    <property type="entry name" value="SH3-like_bac-type"/>
</dbReference>
<dbReference type="SUPFAM" id="SSF144284">
    <property type="entry name" value="Sec2 N-terminal region"/>
    <property type="match status" value="1"/>
</dbReference>
<dbReference type="Pfam" id="PF08239">
    <property type="entry name" value="SH3_3"/>
    <property type="match status" value="1"/>
</dbReference>
<reference evidence="9 10" key="1">
    <citation type="submission" date="2016-10" db="EMBL/GenBank/DDBJ databases">
        <authorList>
            <person name="de Groot N.N."/>
        </authorList>
    </citation>
    <scope>NUCLEOTIDE SEQUENCE [LARGE SCALE GENOMIC DNA]</scope>
    <source>
        <strain evidence="9 10">CGMCC 1.9167</strain>
    </source>
</reference>